<evidence type="ECO:0000256" key="2">
    <source>
        <dbReference type="SAM" id="SignalP"/>
    </source>
</evidence>
<name>A0A8H4Q628_9HYPO</name>
<reference evidence="3 4" key="1">
    <citation type="journal article" date="2020" name="G3 (Bethesda)">
        <title>Genetic Underpinnings of Host Manipulation by Ophiocordyceps as Revealed by Comparative Transcriptomics.</title>
        <authorList>
            <person name="Will I."/>
            <person name="Das B."/>
            <person name="Trinh T."/>
            <person name="Brachmann A."/>
            <person name="Ohm R.A."/>
            <person name="de Bekker C."/>
        </authorList>
    </citation>
    <scope>NUCLEOTIDE SEQUENCE [LARGE SCALE GENOMIC DNA]</scope>
    <source>
        <strain evidence="3 4">EC05</strain>
    </source>
</reference>
<accession>A0A8H4Q628</accession>
<feature type="region of interest" description="Disordered" evidence="1">
    <location>
        <begin position="154"/>
        <end position="173"/>
    </location>
</feature>
<dbReference type="EMBL" id="JAACLJ010000004">
    <property type="protein sequence ID" value="KAF4587305.1"/>
    <property type="molecule type" value="Genomic_DNA"/>
</dbReference>
<evidence type="ECO:0000256" key="1">
    <source>
        <dbReference type="SAM" id="MobiDB-lite"/>
    </source>
</evidence>
<dbReference type="AlphaFoldDB" id="A0A8H4Q628"/>
<dbReference type="OrthoDB" id="5420777at2759"/>
<comment type="caution">
    <text evidence="3">The sequence shown here is derived from an EMBL/GenBank/DDBJ whole genome shotgun (WGS) entry which is preliminary data.</text>
</comment>
<keyword evidence="2" id="KW-0732">Signal</keyword>
<organism evidence="3 4">
    <name type="scientific">Ophiocordyceps camponoti-floridani</name>
    <dbReference type="NCBI Taxonomy" id="2030778"/>
    <lineage>
        <taxon>Eukaryota</taxon>
        <taxon>Fungi</taxon>
        <taxon>Dikarya</taxon>
        <taxon>Ascomycota</taxon>
        <taxon>Pezizomycotina</taxon>
        <taxon>Sordariomycetes</taxon>
        <taxon>Hypocreomycetidae</taxon>
        <taxon>Hypocreales</taxon>
        <taxon>Ophiocordycipitaceae</taxon>
        <taxon>Ophiocordyceps</taxon>
    </lineage>
</organism>
<feature type="region of interest" description="Disordered" evidence="1">
    <location>
        <begin position="187"/>
        <end position="285"/>
    </location>
</feature>
<feature type="signal peptide" evidence="2">
    <location>
        <begin position="1"/>
        <end position="17"/>
    </location>
</feature>
<protein>
    <submittedName>
        <fullName evidence="3">Uncharacterized protein</fullName>
    </submittedName>
</protein>
<evidence type="ECO:0000313" key="4">
    <source>
        <dbReference type="Proteomes" id="UP000562929"/>
    </source>
</evidence>
<feature type="compositionally biased region" description="Gly residues" evidence="1">
    <location>
        <begin position="227"/>
        <end position="241"/>
    </location>
</feature>
<evidence type="ECO:0000313" key="3">
    <source>
        <dbReference type="EMBL" id="KAF4587305.1"/>
    </source>
</evidence>
<keyword evidence="4" id="KW-1185">Reference proteome</keyword>
<dbReference type="Proteomes" id="UP000562929">
    <property type="component" value="Unassembled WGS sequence"/>
</dbReference>
<feature type="region of interest" description="Disordered" evidence="1">
    <location>
        <begin position="59"/>
        <end position="88"/>
    </location>
</feature>
<sequence>MRLNASLALLCAPLALSFLAPARLASPARRSLARYNGSVTTASTLTSARYRPSSILPVSSSTANNNTAPNIITTTTPPLYRPPSRNHTSTLPCTASNCSTTTTTCINPAPGQPPISISVVYTSTITLMASNTTDYVPPFEPLTTPVFCQPAGVAPSELPPPADATSPHHSLGKKVMRLPVTFVTTDKNPSVSVQSDPPPRYSPTWSVNGAGIADGNHATAKIDDGNIPGGGGGGRGGGGGDHQQSGAPAPVPAPPRKGTADHDKPDGGNPRPRPTPPNHRPRRPTKDGIILTILPTAILGPDGFSVSKPIPPATAVTVATPRTALVDGLPVTVSGSEAVVGDATLTLKAAVPTSATASGGRLVVVRAGGLLVVDGSHTLSFGPLVPASRESDVLVHRGHLLTIQAEAGRAIVQDETYTYGPNLPPTTQTIDSDTLILAPDGISIHGLHLDLNPPTHHPRPQPTSVVTATLTVTPELGAALSSDTASATTAEASAGAAEAEEESCGSRVGVGLRCLVFAALLVGVFLES</sequence>
<feature type="compositionally biased region" description="Low complexity" evidence="1">
    <location>
        <begin position="62"/>
        <end position="78"/>
    </location>
</feature>
<proteinExistence type="predicted"/>
<gene>
    <name evidence="3" type="ORF">GQ602_003998</name>
</gene>
<feature type="chain" id="PRO_5034905721" evidence="2">
    <location>
        <begin position="18"/>
        <end position="528"/>
    </location>
</feature>